<dbReference type="SUPFAM" id="SSF53756">
    <property type="entry name" value="UDP-Glycosyltransferase/glycogen phosphorylase"/>
    <property type="match status" value="1"/>
</dbReference>
<evidence type="ECO:0000313" key="6">
    <source>
        <dbReference type="EMBL" id="MCP9292788.1"/>
    </source>
</evidence>
<comment type="similarity">
    <text evidence="2 4">Belongs to the UDP-N-acetylglucosamine 2-epimerase family.</text>
</comment>
<comment type="caution">
    <text evidence="6">The sequence shown here is derived from an EMBL/GenBank/DDBJ whole genome shotgun (WGS) entry which is preliminary data.</text>
</comment>
<evidence type="ECO:0000256" key="2">
    <source>
        <dbReference type="ARBA" id="ARBA00038209"/>
    </source>
</evidence>
<dbReference type="InterPro" id="IPR003331">
    <property type="entry name" value="UDP_GlcNAc_Epimerase_2_dom"/>
</dbReference>
<feature type="domain" description="UDP-N-acetylglucosamine 2-epimerase" evidence="5">
    <location>
        <begin position="25"/>
        <end position="361"/>
    </location>
</feature>
<dbReference type="PANTHER" id="PTHR43174:SF2">
    <property type="entry name" value="UDP-N-ACETYLGLUCOSAMINE 2-EPIMERASE"/>
    <property type="match status" value="1"/>
</dbReference>
<dbReference type="EMBL" id="JANDBC010000003">
    <property type="protein sequence ID" value="MCP9292788.1"/>
    <property type="molecule type" value="Genomic_DNA"/>
</dbReference>
<evidence type="ECO:0000256" key="3">
    <source>
        <dbReference type="ARBA" id="ARBA00038858"/>
    </source>
</evidence>
<evidence type="ECO:0000256" key="4">
    <source>
        <dbReference type="RuleBase" id="RU003513"/>
    </source>
</evidence>
<keyword evidence="1 4" id="KW-0413">Isomerase</keyword>
<gene>
    <name evidence="6" type="primary">wecB</name>
    <name evidence="6" type="ORF">NM125_14455</name>
</gene>
<reference evidence="6" key="1">
    <citation type="submission" date="2022-06" db="EMBL/GenBank/DDBJ databases">
        <title>Gracilimonas sp. CAU 1638 isolated from sea sediment.</title>
        <authorList>
            <person name="Kim W."/>
        </authorList>
    </citation>
    <scope>NUCLEOTIDE SEQUENCE</scope>
    <source>
        <strain evidence="6">CAU 1638</strain>
    </source>
</reference>
<dbReference type="PANTHER" id="PTHR43174">
    <property type="entry name" value="UDP-N-ACETYLGLUCOSAMINE 2-EPIMERASE"/>
    <property type="match status" value="1"/>
</dbReference>
<evidence type="ECO:0000256" key="1">
    <source>
        <dbReference type="ARBA" id="ARBA00023235"/>
    </source>
</evidence>
<sequence length="364" mass="40831">MKKILIAFGTRPEVIKLAPVILELRESLNVTVLHTGQHKELVDPMLSLFDIQPDINLDIMKPNQDLFELTQSLLPKLKKVIEEIEPDFVMIQGDTTTSYLTALSSYYQKIPVLHVEAGLRSHNPYYPFPEEMNRRQITHLTHIHFAPTELNKKNLLKEGITEEAISVTGNTVIDALNSITKSKAFDHSAPDILYDVDDNQKLLVLTAHRRENHGKPLVNVFTAVKQLLASNDDLIVIFPAHPNPNVLAAIEQVEIKDERFKRTSPFDYLTFLHVLRRADLILTDSGGIQEEASALGKPVLVLRNETERQELIESGLGKLVGTDQKTIISEANAWLQSDNYPNASSVFGKGNAAAIIKEVIENQL</sequence>
<protein>
    <recommendedName>
        <fullName evidence="3">UDP-N-acetylglucosamine 2-epimerase (non-hydrolyzing)</fullName>
        <ecNumber evidence="3">5.1.3.14</ecNumber>
    </recommendedName>
</protein>
<dbReference type="RefSeq" id="WP_255135687.1">
    <property type="nucleotide sequence ID" value="NZ_JANDBC010000003.1"/>
</dbReference>
<dbReference type="InterPro" id="IPR029767">
    <property type="entry name" value="WecB-like"/>
</dbReference>
<dbReference type="AlphaFoldDB" id="A0A9X2L752"/>
<proteinExistence type="inferred from homology"/>
<keyword evidence="7" id="KW-1185">Reference proteome</keyword>
<accession>A0A9X2L752</accession>
<dbReference type="Proteomes" id="UP001139125">
    <property type="component" value="Unassembled WGS sequence"/>
</dbReference>
<dbReference type="Gene3D" id="3.40.50.2000">
    <property type="entry name" value="Glycogen Phosphorylase B"/>
    <property type="match status" value="2"/>
</dbReference>
<dbReference type="Pfam" id="PF02350">
    <property type="entry name" value="Epimerase_2"/>
    <property type="match status" value="1"/>
</dbReference>
<name>A0A9X2L752_9BACT</name>
<dbReference type="CDD" id="cd03786">
    <property type="entry name" value="GTB_UDP-GlcNAc_2-Epimerase"/>
    <property type="match status" value="1"/>
</dbReference>
<dbReference type="NCBIfam" id="TIGR00236">
    <property type="entry name" value="wecB"/>
    <property type="match status" value="1"/>
</dbReference>
<evidence type="ECO:0000259" key="5">
    <source>
        <dbReference type="Pfam" id="PF02350"/>
    </source>
</evidence>
<evidence type="ECO:0000313" key="7">
    <source>
        <dbReference type="Proteomes" id="UP001139125"/>
    </source>
</evidence>
<dbReference type="GO" id="GO:0008761">
    <property type="term" value="F:UDP-N-acetylglucosamine 2-epimerase activity"/>
    <property type="evidence" value="ECO:0007669"/>
    <property type="project" value="UniProtKB-EC"/>
</dbReference>
<organism evidence="6 7">
    <name type="scientific">Gracilimonas sediminicola</name>
    <dbReference type="NCBI Taxonomy" id="2952158"/>
    <lineage>
        <taxon>Bacteria</taxon>
        <taxon>Pseudomonadati</taxon>
        <taxon>Balneolota</taxon>
        <taxon>Balneolia</taxon>
        <taxon>Balneolales</taxon>
        <taxon>Balneolaceae</taxon>
        <taxon>Gracilimonas</taxon>
    </lineage>
</organism>
<dbReference type="EC" id="5.1.3.14" evidence="3"/>